<dbReference type="InParanoid" id="A0A409VPL7"/>
<dbReference type="STRING" id="93625.A0A409VPL7"/>
<protein>
    <recommendedName>
        <fullName evidence="5">Monopolin complex subunit Csm1/Pcs1 C-terminal domain-containing protein</fullName>
    </recommendedName>
</protein>
<dbReference type="InterPro" id="IPR040349">
    <property type="entry name" value="Csm1/Pcs1"/>
</dbReference>
<dbReference type="PANTHER" id="PTHR28006:SF1">
    <property type="entry name" value="MONOPOLIN COMPLEX SUBUNIT CSM1"/>
    <property type="match status" value="1"/>
</dbReference>
<feature type="region of interest" description="Disordered" evidence="2">
    <location>
        <begin position="127"/>
        <end position="181"/>
    </location>
</feature>
<accession>A0A409VPL7</accession>
<dbReference type="CDD" id="cd23787">
    <property type="entry name" value="RWD_CSM1"/>
    <property type="match status" value="1"/>
</dbReference>
<dbReference type="OrthoDB" id="3216420at2759"/>
<comment type="caution">
    <text evidence="3">The sequence shown here is derived from an EMBL/GenBank/DDBJ whole genome shotgun (WGS) entry which is preliminary data.</text>
</comment>
<sequence length="554" mass="62239">MSVESDDEFGVLQSNTPNIPRKKIAQNTVKPSGGNHSRAEAGPSRAINNATLNKRKKGVTATHDGQSDNDEVEEIVVRPFGQGKRGRLATQVADEDMSEGEAVAVVSEESGIEEVEEVIEPSVIKVRAGSKKPAPRAGKALSSTVNGSTKANTAALTKGKGKQKATPVPKKSSRQEVEPMDTNLIDILVDEMEVENEGQDVADEQPAVVVPVNLGRSGRTVKPAKVQHPPPRNQKKDEHIARLERQLQQAQDNLKELTRQLDELCQVRKTEPEQLMERMETHHQALMEAKDTLLADLTAQLAKRDPVLKSGKKSAFELLTRDEANSEMYVLQEQLKKYREAIQERDQHLKEQQKEIEALKEDKRIMGLELKEEVRRNQELNARAPPPSSSRPRTAGVLAHSQDPKYAQIITFYEDLTNVIVPNMRMQNGKYLDLEEWILNCCYTHKDVVNKSNSSPKSINFNLRLGYEPRPDAPKPITNKDDLVPSVFYTPLELQNESKEFRESLEFLGDNFTFERDQLSLFVRTLHEYISGEGKDAQNEDDEESSDNSVRIVE</sequence>
<dbReference type="GO" id="GO:0033551">
    <property type="term" value="C:monopolin complex"/>
    <property type="evidence" value="ECO:0007669"/>
    <property type="project" value="InterPro"/>
</dbReference>
<feature type="coiled-coil region" evidence="1">
    <location>
        <begin position="233"/>
        <end position="267"/>
    </location>
</feature>
<reference evidence="3 4" key="1">
    <citation type="journal article" date="2018" name="Evol. Lett.">
        <title>Horizontal gene cluster transfer increased hallucinogenic mushroom diversity.</title>
        <authorList>
            <person name="Reynolds H.T."/>
            <person name="Vijayakumar V."/>
            <person name="Gluck-Thaler E."/>
            <person name="Korotkin H.B."/>
            <person name="Matheny P.B."/>
            <person name="Slot J.C."/>
        </authorList>
    </citation>
    <scope>NUCLEOTIDE SEQUENCE [LARGE SCALE GENOMIC DNA]</scope>
    <source>
        <strain evidence="3 4">2631</strain>
    </source>
</reference>
<keyword evidence="1" id="KW-0175">Coiled coil</keyword>
<dbReference type="AlphaFoldDB" id="A0A409VPL7"/>
<name>A0A409VPL7_PSICY</name>
<feature type="region of interest" description="Disordered" evidence="2">
    <location>
        <begin position="532"/>
        <end position="554"/>
    </location>
</feature>
<dbReference type="GO" id="GO:0072686">
    <property type="term" value="C:mitotic spindle"/>
    <property type="evidence" value="ECO:0007669"/>
    <property type="project" value="TreeGrafter"/>
</dbReference>
<feature type="region of interest" description="Disordered" evidence="2">
    <location>
        <begin position="376"/>
        <end position="396"/>
    </location>
</feature>
<dbReference type="GO" id="GO:0034506">
    <property type="term" value="C:chromosome, centromeric core domain"/>
    <property type="evidence" value="ECO:0007669"/>
    <property type="project" value="TreeGrafter"/>
</dbReference>
<organism evidence="3 4">
    <name type="scientific">Psilocybe cyanescens</name>
    <dbReference type="NCBI Taxonomy" id="93625"/>
    <lineage>
        <taxon>Eukaryota</taxon>
        <taxon>Fungi</taxon>
        <taxon>Dikarya</taxon>
        <taxon>Basidiomycota</taxon>
        <taxon>Agaricomycotina</taxon>
        <taxon>Agaricomycetes</taxon>
        <taxon>Agaricomycetidae</taxon>
        <taxon>Agaricales</taxon>
        <taxon>Agaricineae</taxon>
        <taxon>Strophariaceae</taxon>
        <taxon>Psilocybe</taxon>
    </lineage>
</organism>
<dbReference type="GO" id="GO:0005730">
    <property type="term" value="C:nucleolus"/>
    <property type="evidence" value="ECO:0007669"/>
    <property type="project" value="TreeGrafter"/>
</dbReference>
<feature type="coiled-coil region" evidence="1">
    <location>
        <begin position="321"/>
        <end position="369"/>
    </location>
</feature>
<evidence type="ECO:0008006" key="5">
    <source>
        <dbReference type="Google" id="ProtNLM"/>
    </source>
</evidence>
<evidence type="ECO:0000313" key="4">
    <source>
        <dbReference type="Proteomes" id="UP000283269"/>
    </source>
</evidence>
<evidence type="ECO:0000256" key="2">
    <source>
        <dbReference type="SAM" id="MobiDB-lite"/>
    </source>
</evidence>
<keyword evidence="4" id="KW-1185">Reference proteome</keyword>
<gene>
    <name evidence="3" type="ORF">CVT25_014072</name>
</gene>
<evidence type="ECO:0000313" key="3">
    <source>
        <dbReference type="EMBL" id="PPQ68146.1"/>
    </source>
</evidence>
<dbReference type="GO" id="GO:0051315">
    <property type="term" value="P:attachment of mitotic spindle microtubules to kinetochore"/>
    <property type="evidence" value="ECO:0007669"/>
    <property type="project" value="TreeGrafter"/>
</dbReference>
<dbReference type="PANTHER" id="PTHR28006">
    <property type="entry name" value="MONOPOLIN COMPLEX SUBUNIT CSM1"/>
    <property type="match status" value="1"/>
</dbReference>
<evidence type="ECO:0000256" key="1">
    <source>
        <dbReference type="SAM" id="Coils"/>
    </source>
</evidence>
<proteinExistence type="predicted"/>
<dbReference type="EMBL" id="NHYD01003963">
    <property type="protein sequence ID" value="PPQ68146.1"/>
    <property type="molecule type" value="Genomic_DNA"/>
</dbReference>
<feature type="compositionally biased region" description="Polar residues" evidence="2">
    <location>
        <begin position="141"/>
        <end position="155"/>
    </location>
</feature>
<feature type="compositionally biased region" description="Low complexity" evidence="2">
    <location>
        <begin position="100"/>
        <end position="109"/>
    </location>
</feature>
<feature type="region of interest" description="Disordered" evidence="2">
    <location>
        <begin position="1"/>
        <end position="112"/>
    </location>
</feature>
<dbReference type="GO" id="GO:0045144">
    <property type="term" value="P:meiotic sister chromatid segregation"/>
    <property type="evidence" value="ECO:0007669"/>
    <property type="project" value="TreeGrafter"/>
</dbReference>
<dbReference type="Proteomes" id="UP000283269">
    <property type="component" value="Unassembled WGS sequence"/>
</dbReference>
<dbReference type="GO" id="GO:1990644">
    <property type="term" value="F:microtubule site clamp"/>
    <property type="evidence" value="ECO:0007669"/>
    <property type="project" value="TreeGrafter"/>
</dbReference>